<name>A0ACB7CIY4_9ASCO</name>
<protein>
    <submittedName>
        <fullName evidence="1">Uncharacterized protein</fullName>
    </submittedName>
</protein>
<evidence type="ECO:0000313" key="1">
    <source>
        <dbReference type="EMBL" id="KAG4305914.1"/>
    </source>
</evidence>
<accession>A0ACB7CIY4</accession>
<organism evidence="1 2">
    <name type="scientific">Pneumocystis oryctolagi</name>
    <dbReference type="NCBI Taxonomy" id="42067"/>
    <lineage>
        <taxon>Eukaryota</taxon>
        <taxon>Fungi</taxon>
        <taxon>Dikarya</taxon>
        <taxon>Ascomycota</taxon>
        <taxon>Taphrinomycotina</taxon>
        <taxon>Pneumocystomycetes</taxon>
        <taxon>Pneumocystaceae</taxon>
        <taxon>Pneumocystis</taxon>
    </lineage>
</organism>
<sequence>MKVKKHRIGKKYKQKEILDEKLSQKILKIAREQKEEFNNNYSQKFQNFSSKELDEFNFSSESSIDSDCDFEYSDLEDVDFEEIEIDKSDQDLFDRFLPLESTFEKTIANQILDKIEGYESFVKLNNDNKNSSVSFSLPPKVVDVYVKVGILLSRYKSGKLPKAFKIIPSLRNWEDILVLTSPDKWSPNACYEATRLFVSNLKSYQFQKFMSIVLFDKVRQDILENKKLNYHLYMSLKKSIYKPSAFFKGFLFPICENNCTLKEASVIGSVLSKVSVPVLHSAAALLRLSEMDFSGSTSLFIKILLDKKYALPYKVVDALVFHFIRWKSLQRPLTVLEHQSFLVFVQKYKNDLTIDQKDALLDVIKIKGHEKIGPEIRRELVNGINRGDILIETENINIY</sequence>
<dbReference type="EMBL" id="JABTEG010000002">
    <property type="protein sequence ID" value="KAG4305914.1"/>
    <property type="molecule type" value="Genomic_DNA"/>
</dbReference>
<comment type="caution">
    <text evidence="1">The sequence shown here is derived from an EMBL/GenBank/DDBJ whole genome shotgun (WGS) entry which is preliminary data.</text>
</comment>
<keyword evidence="2" id="KW-1185">Reference proteome</keyword>
<evidence type="ECO:0000313" key="2">
    <source>
        <dbReference type="Proteomes" id="UP000768646"/>
    </source>
</evidence>
<dbReference type="Proteomes" id="UP000768646">
    <property type="component" value="Unassembled WGS sequence"/>
</dbReference>
<proteinExistence type="predicted"/>
<reference evidence="1 2" key="1">
    <citation type="journal article" date="2021" name="Commun. Biol.">
        <title>Genomic insights into the host specific adaptation of the Pneumocystis genus.</title>
        <authorList>
            <person name="Cisse O.H."/>
            <person name="Ma L."/>
            <person name="Dekker J.P."/>
            <person name="Khil P.P."/>
            <person name="Youn J.-H."/>
            <person name="Brenchley J.M."/>
            <person name="Blair R."/>
            <person name="Pahar B."/>
            <person name="Chabe M."/>
            <person name="Van Rompay K.K.A."/>
            <person name="Keesler R."/>
            <person name="Sukura A."/>
            <person name="Hirsch V."/>
            <person name="Kutty G."/>
            <person name="Liu Y."/>
            <person name="Peng L."/>
            <person name="Chen J."/>
            <person name="Song J."/>
            <person name="Weissenbacher-Lang C."/>
            <person name="Xu J."/>
            <person name="Upham N.S."/>
            <person name="Stajich J.E."/>
            <person name="Cuomo C.A."/>
            <person name="Cushion M.T."/>
            <person name="Kovacs J.A."/>
        </authorList>
    </citation>
    <scope>NUCLEOTIDE SEQUENCE [LARGE SCALE GENOMIC DNA]</scope>
    <source>
        <strain evidence="1 2">RABM</strain>
    </source>
</reference>
<gene>
    <name evidence="1" type="ORF">PORY_000824</name>
</gene>